<dbReference type="InterPro" id="IPR036390">
    <property type="entry name" value="WH_DNA-bd_sf"/>
</dbReference>
<dbReference type="InterPro" id="IPR036388">
    <property type="entry name" value="WH-like_DNA-bd_sf"/>
</dbReference>
<dbReference type="InterPro" id="IPR011991">
    <property type="entry name" value="ArsR-like_HTH"/>
</dbReference>
<evidence type="ECO:0000259" key="1">
    <source>
        <dbReference type="PROSITE" id="PS50987"/>
    </source>
</evidence>
<dbReference type="InterPro" id="IPR001845">
    <property type="entry name" value="HTH_ArsR_DNA-bd_dom"/>
</dbReference>
<accession>A0A6I3KCL7</accession>
<sequence length="341" mass="37477">MPVSGSFASDEIVTALKAAAEPTRLRILLLLAAGELSVKDLTLILSQSQPRISRHLKLLAEAGLVERFREGSWAYFHVSDRAVGGRLALDILGLVDGADRVIARDRERADALKREREAAAQTYFQSHAADWDRIRALHVAEHDVEQAIVEALGRSPFKLLVDLGTGTGRILELLADRYERGIGFDLSNAMLAYARSNLSKVKLGRAQVRHGDIYALTLPDEVADAVVMHQVLHFLSDPAQAIREAARVLAPGGRLLIADFAPHDLEFLREEYAHDRLGFTPAQVDNWMRDAGLEPRLQRDMAPTAAAGPQALTVSLWLGERPAATADQSKPARTRALQEAR</sequence>
<dbReference type="SUPFAM" id="SSF46785">
    <property type="entry name" value="Winged helix' DNA-binding domain"/>
    <property type="match status" value="1"/>
</dbReference>
<evidence type="ECO:0000313" key="3">
    <source>
        <dbReference type="Proteomes" id="UP000440694"/>
    </source>
</evidence>
<dbReference type="Pfam" id="PF01022">
    <property type="entry name" value="HTH_5"/>
    <property type="match status" value="1"/>
</dbReference>
<organism evidence="2 3">
    <name type="scientific">Hyphomicrobium album</name>
    <dbReference type="NCBI Taxonomy" id="2665159"/>
    <lineage>
        <taxon>Bacteria</taxon>
        <taxon>Pseudomonadati</taxon>
        <taxon>Pseudomonadota</taxon>
        <taxon>Alphaproteobacteria</taxon>
        <taxon>Hyphomicrobiales</taxon>
        <taxon>Hyphomicrobiaceae</taxon>
        <taxon>Hyphomicrobium</taxon>
    </lineage>
</organism>
<dbReference type="Gene3D" id="1.10.10.10">
    <property type="entry name" value="Winged helix-like DNA-binding domain superfamily/Winged helix DNA-binding domain"/>
    <property type="match status" value="1"/>
</dbReference>
<comment type="caution">
    <text evidence="2">The sequence shown here is derived from an EMBL/GenBank/DDBJ whole genome shotgun (WGS) entry which is preliminary data.</text>
</comment>
<dbReference type="SUPFAM" id="SSF53335">
    <property type="entry name" value="S-adenosyl-L-methionine-dependent methyltransferases"/>
    <property type="match status" value="1"/>
</dbReference>
<gene>
    <name evidence="2" type="ORF">GIW81_02470</name>
</gene>
<dbReference type="InterPro" id="IPR013216">
    <property type="entry name" value="Methyltransf_11"/>
</dbReference>
<dbReference type="CDD" id="cd02440">
    <property type="entry name" value="AdoMet_MTases"/>
    <property type="match status" value="1"/>
</dbReference>
<dbReference type="Gene3D" id="3.40.50.150">
    <property type="entry name" value="Vaccinia Virus protein VP39"/>
    <property type="match status" value="1"/>
</dbReference>
<proteinExistence type="predicted"/>
<dbReference type="NCBIfam" id="NF033788">
    <property type="entry name" value="HTH_metalloreg"/>
    <property type="match status" value="1"/>
</dbReference>
<dbReference type="GO" id="GO:0008757">
    <property type="term" value="F:S-adenosylmethionine-dependent methyltransferase activity"/>
    <property type="evidence" value="ECO:0007669"/>
    <property type="project" value="InterPro"/>
</dbReference>
<dbReference type="SMART" id="SM00418">
    <property type="entry name" value="HTH_ARSR"/>
    <property type="match status" value="1"/>
</dbReference>
<dbReference type="EMBL" id="WMBQ01000001">
    <property type="protein sequence ID" value="MTD93195.1"/>
    <property type="molecule type" value="Genomic_DNA"/>
</dbReference>
<feature type="domain" description="HTH arsR-type" evidence="1">
    <location>
        <begin position="4"/>
        <end position="98"/>
    </location>
</feature>
<dbReference type="PRINTS" id="PR00778">
    <property type="entry name" value="HTHARSR"/>
</dbReference>
<dbReference type="PANTHER" id="PTHR42912">
    <property type="entry name" value="METHYLTRANSFERASE"/>
    <property type="match status" value="1"/>
</dbReference>
<protein>
    <submittedName>
        <fullName evidence="2">Metalloregulator ArsR/SmtB family transcription factor</fullName>
    </submittedName>
</protein>
<dbReference type="CDD" id="cd00090">
    <property type="entry name" value="HTH_ARSR"/>
    <property type="match status" value="1"/>
</dbReference>
<dbReference type="GO" id="GO:0003700">
    <property type="term" value="F:DNA-binding transcription factor activity"/>
    <property type="evidence" value="ECO:0007669"/>
    <property type="project" value="InterPro"/>
</dbReference>
<reference evidence="2 3" key="1">
    <citation type="submission" date="2019-11" db="EMBL/GenBank/DDBJ databases">
        <title>Identification of a novel strain.</title>
        <authorList>
            <person name="Xu Q."/>
            <person name="Wang G."/>
        </authorList>
    </citation>
    <scope>NUCLEOTIDE SEQUENCE [LARGE SCALE GENOMIC DNA]</scope>
    <source>
        <strain evidence="3">xq</strain>
    </source>
</reference>
<dbReference type="AlphaFoldDB" id="A0A6I3KCL7"/>
<dbReference type="InterPro" id="IPR029063">
    <property type="entry name" value="SAM-dependent_MTases_sf"/>
</dbReference>
<dbReference type="PANTHER" id="PTHR42912:SF93">
    <property type="entry name" value="N6-ADENOSINE-METHYLTRANSFERASE TMT1A"/>
    <property type="match status" value="1"/>
</dbReference>
<dbReference type="InterPro" id="IPR050508">
    <property type="entry name" value="Methyltransf_Superfamily"/>
</dbReference>
<dbReference type="Pfam" id="PF08241">
    <property type="entry name" value="Methyltransf_11"/>
    <property type="match status" value="1"/>
</dbReference>
<name>A0A6I3KCL7_9HYPH</name>
<dbReference type="PROSITE" id="PS50987">
    <property type="entry name" value="HTH_ARSR_2"/>
    <property type="match status" value="1"/>
</dbReference>
<dbReference type="RefSeq" id="WP_154737755.1">
    <property type="nucleotide sequence ID" value="NZ_WMBQ01000001.1"/>
</dbReference>
<dbReference type="Proteomes" id="UP000440694">
    <property type="component" value="Unassembled WGS sequence"/>
</dbReference>
<evidence type="ECO:0000313" key="2">
    <source>
        <dbReference type="EMBL" id="MTD93195.1"/>
    </source>
</evidence>
<keyword evidence="3" id="KW-1185">Reference proteome</keyword>